<reference evidence="1 2" key="1">
    <citation type="journal article" date="2023" name="Nucleic Acids Res.">
        <title>The hologenome of Daphnia magna reveals possible DNA methylation and microbiome-mediated evolution of the host genome.</title>
        <authorList>
            <person name="Chaturvedi A."/>
            <person name="Li X."/>
            <person name="Dhandapani V."/>
            <person name="Marshall H."/>
            <person name="Kissane S."/>
            <person name="Cuenca-Cambronero M."/>
            <person name="Asole G."/>
            <person name="Calvet F."/>
            <person name="Ruiz-Romero M."/>
            <person name="Marangio P."/>
            <person name="Guigo R."/>
            <person name="Rago D."/>
            <person name="Mirbahai L."/>
            <person name="Eastwood N."/>
            <person name="Colbourne J.K."/>
            <person name="Zhou J."/>
            <person name="Mallon E."/>
            <person name="Orsini L."/>
        </authorList>
    </citation>
    <scope>NUCLEOTIDE SEQUENCE [LARGE SCALE GENOMIC DNA]</scope>
    <source>
        <strain evidence="1">LRV0_1</strain>
    </source>
</reference>
<evidence type="ECO:0000313" key="2">
    <source>
        <dbReference type="Proteomes" id="UP001234178"/>
    </source>
</evidence>
<sequence>MFKVYHNLQLPSQTPIHKAMAALLLQQGYKAMIIPGGPNSVYEVDDPLYGTAIFRLWPSSAGNLLRQTWKCIHKVPIQFTWRMPHYTTQQSLYAVFQCRSHFYHSNCFFQQYLTGGSVERKDVRDG</sequence>
<organism evidence="1 2">
    <name type="scientific">Daphnia magna</name>
    <dbReference type="NCBI Taxonomy" id="35525"/>
    <lineage>
        <taxon>Eukaryota</taxon>
        <taxon>Metazoa</taxon>
        <taxon>Ecdysozoa</taxon>
        <taxon>Arthropoda</taxon>
        <taxon>Crustacea</taxon>
        <taxon>Branchiopoda</taxon>
        <taxon>Diplostraca</taxon>
        <taxon>Cladocera</taxon>
        <taxon>Anomopoda</taxon>
        <taxon>Daphniidae</taxon>
        <taxon>Daphnia</taxon>
    </lineage>
</organism>
<evidence type="ECO:0000313" key="1">
    <source>
        <dbReference type="EMBL" id="KAK4016216.1"/>
    </source>
</evidence>
<keyword evidence="2" id="KW-1185">Reference proteome</keyword>
<accession>A0ABQ9ZTG6</accession>
<name>A0ABQ9ZTG6_9CRUS</name>
<dbReference type="EMBL" id="JAOYFB010000005">
    <property type="protein sequence ID" value="KAK4016216.1"/>
    <property type="molecule type" value="Genomic_DNA"/>
</dbReference>
<protein>
    <submittedName>
        <fullName evidence="1">Uncharacterized protein</fullName>
    </submittedName>
</protein>
<comment type="caution">
    <text evidence="1">The sequence shown here is derived from an EMBL/GenBank/DDBJ whole genome shotgun (WGS) entry which is preliminary data.</text>
</comment>
<proteinExistence type="predicted"/>
<dbReference type="Proteomes" id="UP001234178">
    <property type="component" value="Unassembled WGS sequence"/>
</dbReference>
<gene>
    <name evidence="1" type="ORF">OUZ56_031167</name>
</gene>